<evidence type="ECO:0000256" key="1">
    <source>
        <dbReference type="ARBA" id="ARBA00022723"/>
    </source>
</evidence>
<evidence type="ECO:0000259" key="3">
    <source>
        <dbReference type="SMART" id="SM01007"/>
    </source>
</evidence>
<feature type="domain" description="Class II aldolase/adducin N-terminal" evidence="3">
    <location>
        <begin position="6"/>
        <end position="179"/>
    </location>
</feature>
<proteinExistence type="predicted"/>
<organism evidence="4 5">
    <name type="scientific">Pseudonocardia aurantiaca</name>
    <dbReference type="NCBI Taxonomy" id="75290"/>
    <lineage>
        <taxon>Bacteria</taxon>
        <taxon>Bacillati</taxon>
        <taxon>Actinomycetota</taxon>
        <taxon>Actinomycetes</taxon>
        <taxon>Pseudonocardiales</taxon>
        <taxon>Pseudonocardiaceae</taxon>
        <taxon>Pseudonocardia</taxon>
    </lineage>
</organism>
<dbReference type="InterPro" id="IPR001303">
    <property type="entry name" value="Aldolase_II/adducin_N"/>
</dbReference>
<evidence type="ECO:0000313" key="4">
    <source>
        <dbReference type="EMBL" id="MFD1529643.1"/>
    </source>
</evidence>
<dbReference type="RefSeq" id="WP_343981821.1">
    <property type="nucleotide sequence ID" value="NZ_BAAAJG010000015.1"/>
</dbReference>
<protein>
    <submittedName>
        <fullName evidence="4">Class II aldolase/adducin family protein</fullName>
    </submittedName>
</protein>
<reference evidence="5" key="1">
    <citation type="journal article" date="2019" name="Int. J. Syst. Evol. Microbiol.">
        <title>The Global Catalogue of Microorganisms (GCM) 10K type strain sequencing project: providing services to taxonomists for standard genome sequencing and annotation.</title>
        <authorList>
            <consortium name="The Broad Institute Genomics Platform"/>
            <consortium name="The Broad Institute Genome Sequencing Center for Infectious Disease"/>
            <person name="Wu L."/>
            <person name="Ma J."/>
        </authorList>
    </citation>
    <scope>NUCLEOTIDE SEQUENCE [LARGE SCALE GENOMIC DNA]</scope>
    <source>
        <strain evidence="5">JCM 12165</strain>
    </source>
</reference>
<comment type="caution">
    <text evidence="4">The sequence shown here is derived from an EMBL/GenBank/DDBJ whole genome shotgun (WGS) entry which is preliminary data.</text>
</comment>
<keyword evidence="1" id="KW-0479">Metal-binding</keyword>
<dbReference type="InterPro" id="IPR036409">
    <property type="entry name" value="Aldolase_II/adducin_N_sf"/>
</dbReference>
<dbReference type="Gene3D" id="3.40.225.10">
    <property type="entry name" value="Class II aldolase/adducin N-terminal domain"/>
    <property type="match status" value="1"/>
</dbReference>
<dbReference type="SMART" id="SM01007">
    <property type="entry name" value="Aldolase_II"/>
    <property type="match status" value="1"/>
</dbReference>
<dbReference type="SUPFAM" id="SSF53639">
    <property type="entry name" value="AraD/HMP-PK domain-like"/>
    <property type="match status" value="1"/>
</dbReference>
<gene>
    <name evidence="4" type="ORF">ACFSCY_09340</name>
</gene>
<dbReference type="PANTHER" id="PTHR22789">
    <property type="entry name" value="FUCULOSE PHOSPHATE ALDOLASE"/>
    <property type="match status" value="1"/>
</dbReference>
<dbReference type="EMBL" id="JBHUCP010000005">
    <property type="protein sequence ID" value="MFD1529643.1"/>
    <property type="molecule type" value="Genomic_DNA"/>
</dbReference>
<evidence type="ECO:0000313" key="5">
    <source>
        <dbReference type="Proteomes" id="UP001597145"/>
    </source>
</evidence>
<keyword evidence="5" id="KW-1185">Reference proteome</keyword>
<sequence length="219" mass="22761">MEDERALVAATCRRLAADGLVIGTAGNVSVRRDDRVAVTATGARFETITADEVTVVDLDGRVRGGGPAPTSEIGLHLGIYQRFGSGAVVHTHAPAATAAGLVVDELPCVHYQMLQLGGSVRVAPYALFGSPELAQAVLAALEGRAAALMANHGAVTHAGDLASAVEHALLLEWACDLYRRAASMGRPRALDSDAQHEVVAAVIARGYGTIHPTATEEPR</sequence>
<dbReference type="PANTHER" id="PTHR22789:SF0">
    <property type="entry name" value="3-OXO-TETRONATE 4-PHOSPHATE DECARBOXYLASE-RELATED"/>
    <property type="match status" value="1"/>
</dbReference>
<dbReference type="Pfam" id="PF00596">
    <property type="entry name" value="Aldolase_II"/>
    <property type="match status" value="1"/>
</dbReference>
<accession>A0ABW4FG57</accession>
<evidence type="ECO:0000256" key="2">
    <source>
        <dbReference type="ARBA" id="ARBA00023239"/>
    </source>
</evidence>
<dbReference type="Proteomes" id="UP001597145">
    <property type="component" value="Unassembled WGS sequence"/>
</dbReference>
<dbReference type="InterPro" id="IPR050197">
    <property type="entry name" value="Aldolase_class_II_sugar_metab"/>
</dbReference>
<keyword evidence="2" id="KW-0456">Lyase</keyword>
<name>A0ABW4FG57_9PSEU</name>